<sequence>MPRRRMLDPSFFEDIYVAKLTRDERLFLMGCIRNSDDDGRLKAHPAYLKAEI</sequence>
<feature type="non-terminal residue" evidence="1">
    <location>
        <position position="52"/>
    </location>
</feature>
<accession>X1RTQ8</accession>
<proteinExistence type="predicted"/>
<dbReference type="AlphaFoldDB" id="X1RTQ8"/>
<gene>
    <name evidence="1" type="ORF">S06H3_54041</name>
</gene>
<evidence type="ECO:0000313" key="1">
    <source>
        <dbReference type="EMBL" id="GAI58894.1"/>
    </source>
</evidence>
<name>X1RTQ8_9ZZZZ</name>
<organism evidence="1">
    <name type="scientific">marine sediment metagenome</name>
    <dbReference type="NCBI Taxonomy" id="412755"/>
    <lineage>
        <taxon>unclassified sequences</taxon>
        <taxon>metagenomes</taxon>
        <taxon>ecological metagenomes</taxon>
    </lineage>
</organism>
<reference evidence="1" key="1">
    <citation type="journal article" date="2014" name="Front. Microbiol.">
        <title>High frequency of phylogenetically diverse reductive dehalogenase-homologous genes in deep subseafloor sedimentary metagenomes.</title>
        <authorList>
            <person name="Kawai M."/>
            <person name="Futagami T."/>
            <person name="Toyoda A."/>
            <person name="Takaki Y."/>
            <person name="Nishi S."/>
            <person name="Hori S."/>
            <person name="Arai W."/>
            <person name="Tsubouchi T."/>
            <person name="Morono Y."/>
            <person name="Uchiyama I."/>
            <person name="Ito T."/>
            <person name="Fujiyama A."/>
            <person name="Inagaki F."/>
            <person name="Takami H."/>
        </authorList>
    </citation>
    <scope>NUCLEOTIDE SEQUENCE</scope>
    <source>
        <strain evidence="1">Expedition CK06-06</strain>
    </source>
</reference>
<protein>
    <submittedName>
        <fullName evidence="1">Uncharacterized protein</fullName>
    </submittedName>
</protein>
<dbReference type="EMBL" id="BARV01034521">
    <property type="protein sequence ID" value="GAI58894.1"/>
    <property type="molecule type" value="Genomic_DNA"/>
</dbReference>
<comment type="caution">
    <text evidence="1">The sequence shown here is derived from an EMBL/GenBank/DDBJ whole genome shotgun (WGS) entry which is preliminary data.</text>
</comment>